<sequence length="432" mass="47877">MADTKDPVTVQTNLADPVSSAAGEVSNSSVDNNGGNNNHDDDAANKKDTTTTVSPPREGDDEVPADEIDKSKKGFFAYFRTKDFYIILTMGQALAILNTSTSTFTSLLAMQGTSIPAFQTFFNYVLLNLVFTPFTIYRYGFKRWARIVLKDGWKYFIFAFCDVEGNYFVVLAYRYTTILSAQLINFWAIVVVVVISFLLLHVRYHYTQILGILICIGGMGILIASDHITGANGGDYSSGSQVKGDLFALLSSTFYGLSNVVEEYFVSKRPMYEVIGQLAFWGMMINGVQAAIFDRASFQAATWNGQVAGYLVGYTLCLSLFYSTAPLIFRLASAAFMNISLLTGNFWGVIIGIEALHLHVHWMYPIAFVLIIIGHFVYYLGRRVLGEARKPWLGRNQEKGVSGFFTARRRIEQKAQAKAEHAPTGDAATNAV</sequence>
<feature type="region of interest" description="Disordered" evidence="8">
    <location>
        <begin position="1"/>
        <end position="65"/>
    </location>
</feature>
<feature type="transmembrane region" description="Helical" evidence="9">
    <location>
        <begin position="308"/>
        <end position="329"/>
    </location>
</feature>
<dbReference type="GO" id="GO:0016020">
    <property type="term" value="C:membrane"/>
    <property type="evidence" value="ECO:0007669"/>
    <property type="project" value="UniProtKB-SubCell"/>
</dbReference>
<evidence type="ECO:0000256" key="8">
    <source>
        <dbReference type="SAM" id="MobiDB-lite"/>
    </source>
</evidence>
<feature type="transmembrane region" description="Helical" evidence="9">
    <location>
        <begin position="246"/>
        <end position="266"/>
    </location>
</feature>
<keyword evidence="6 9" id="KW-1133">Transmembrane helix</keyword>
<dbReference type="STRING" id="1408163.A0A0F4Z5Q4"/>
<reference evidence="10 11" key="1">
    <citation type="submission" date="2015-04" db="EMBL/GenBank/DDBJ databases">
        <authorList>
            <person name="Heijne W.H."/>
            <person name="Fedorova N.D."/>
            <person name="Nierman W.C."/>
            <person name="Vollebregt A.W."/>
            <person name="Zhao Z."/>
            <person name="Wu L."/>
            <person name="Kumar M."/>
            <person name="Stam H."/>
            <person name="van den Berg M.A."/>
            <person name="Pel H.J."/>
        </authorList>
    </citation>
    <scope>NUCLEOTIDE SEQUENCE [LARGE SCALE GENOMIC DNA]</scope>
    <source>
        <strain evidence="10 11">CBS 393.64</strain>
    </source>
</reference>
<feature type="transmembrane region" description="Helical" evidence="9">
    <location>
        <begin position="362"/>
        <end position="381"/>
    </location>
</feature>
<dbReference type="RefSeq" id="XP_013331810.1">
    <property type="nucleotide sequence ID" value="XM_013476356.1"/>
</dbReference>
<feature type="transmembrane region" description="Helical" evidence="9">
    <location>
        <begin position="179"/>
        <end position="202"/>
    </location>
</feature>
<keyword evidence="7 9" id="KW-0472">Membrane</keyword>
<dbReference type="GeneID" id="25312843"/>
<evidence type="ECO:0000256" key="1">
    <source>
        <dbReference type="ARBA" id="ARBA00004477"/>
    </source>
</evidence>
<dbReference type="OrthoDB" id="429955at2759"/>
<evidence type="ECO:0000256" key="4">
    <source>
        <dbReference type="ARBA" id="ARBA00022692"/>
    </source>
</evidence>
<dbReference type="InterPro" id="IPR037185">
    <property type="entry name" value="EmrE-like"/>
</dbReference>
<evidence type="ECO:0000256" key="3">
    <source>
        <dbReference type="ARBA" id="ARBA00022448"/>
    </source>
</evidence>
<comment type="similarity">
    <text evidence="2">Belongs to the SLC35F solute transporter family.</text>
</comment>
<feature type="transmembrane region" description="Helical" evidence="9">
    <location>
        <begin position="121"/>
        <end position="141"/>
    </location>
</feature>
<evidence type="ECO:0000256" key="2">
    <source>
        <dbReference type="ARBA" id="ARBA00007863"/>
    </source>
</evidence>
<feature type="transmembrane region" description="Helical" evidence="9">
    <location>
        <begin position="336"/>
        <end position="356"/>
    </location>
</feature>
<evidence type="ECO:0000256" key="7">
    <source>
        <dbReference type="ARBA" id="ARBA00023136"/>
    </source>
</evidence>
<name>A0A0F4Z5Q4_RASE3</name>
<keyword evidence="11" id="KW-1185">Reference proteome</keyword>
<feature type="transmembrane region" description="Helical" evidence="9">
    <location>
        <begin position="278"/>
        <end position="296"/>
    </location>
</feature>
<feature type="compositionally biased region" description="Low complexity" evidence="8">
    <location>
        <begin position="27"/>
        <end position="37"/>
    </location>
</feature>
<evidence type="ECO:0000313" key="10">
    <source>
        <dbReference type="EMBL" id="KKA25198.1"/>
    </source>
</evidence>
<comment type="caution">
    <text evidence="10">The sequence shown here is derived from an EMBL/GenBank/DDBJ whole genome shotgun (WGS) entry which is preliminary data.</text>
</comment>
<dbReference type="Proteomes" id="UP000053958">
    <property type="component" value="Unassembled WGS sequence"/>
</dbReference>
<dbReference type="EMBL" id="LASV01000033">
    <property type="protein sequence ID" value="KKA25198.1"/>
    <property type="molecule type" value="Genomic_DNA"/>
</dbReference>
<keyword evidence="4 9" id="KW-0812">Transmembrane</keyword>
<feature type="transmembrane region" description="Helical" evidence="9">
    <location>
        <begin position="84"/>
        <end position="109"/>
    </location>
</feature>
<evidence type="ECO:0000256" key="9">
    <source>
        <dbReference type="SAM" id="Phobius"/>
    </source>
</evidence>
<keyword evidence="5" id="KW-0256">Endoplasmic reticulum</keyword>
<dbReference type="PANTHER" id="PTHR14233">
    <property type="entry name" value="DUF914-RELATED"/>
    <property type="match status" value="1"/>
</dbReference>
<gene>
    <name evidence="10" type="ORF">T310_0789</name>
</gene>
<protein>
    <submittedName>
        <fullName evidence="10">Putative membrane protein</fullName>
    </submittedName>
</protein>
<dbReference type="SUPFAM" id="SSF103481">
    <property type="entry name" value="Multidrug resistance efflux transporter EmrE"/>
    <property type="match status" value="1"/>
</dbReference>
<evidence type="ECO:0000313" key="11">
    <source>
        <dbReference type="Proteomes" id="UP000053958"/>
    </source>
</evidence>
<comment type="subcellular location">
    <subcellularLocation>
        <location evidence="1">Endoplasmic reticulum membrane</location>
        <topology evidence="1">Multi-pass membrane protein</topology>
    </subcellularLocation>
</comment>
<dbReference type="Pfam" id="PF06027">
    <property type="entry name" value="SLC35F"/>
    <property type="match status" value="1"/>
</dbReference>
<dbReference type="InterPro" id="IPR009262">
    <property type="entry name" value="SLC35_F1/F2/F6"/>
</dbReference>
<dbReference type="InterPro" id="IPR052221">
    <property type="entry name" value="SLC35F_Transporter"/>
</dbReference>
<proteinExistence type="inferred from homology"/>
<feature type="compositionally biased region" description="Basic and acidic residues" evidence="8">
    <location>
        <begin position="38"/>
        <end position="49"/>
    </location>
</feature>
<dbReference type="AlphaFoldDB" id="A0A0F4Z5Q4"/>
<feature type="transmembrane region" description="Helical" evidence="9">
    <location>
        <begin position="209"/>
        <end position="226"/>
    </location>
</feature>
<feature type="transmembrane region" description="Helical" evidence="9">
    <location>
        <begin position="153"/>
        <end position="173"/>
    </location>
</feature>
<evidence type="ECO:0000256" key="6">
    <source>
        <dbReference type="ARBA" id="ARBA00022989"/>
    </source>
</evidence>
<keyword evidence="3" id="KW-0813">Transport</keyword>
<dbReference type="GO" id="GO:0022857">
    <property type="term" value="F:transmembrane transporter activity"/>
    <property type="evidence" value="ECO:0007669"/>
    <property type="project" value="InterPro"/>
</dbReference>
<evidence type="ECO:0000256" key="5">
    <source>
        <dbReference type="ARBA" id="ARBA00022824"/>
    </source>
</evidence>
<organism evidence="10 11">
    <name type="scientific">Rasamsonia emersonii (strain ATCC 16479 / CBS 393.64 / IMI 116815)</name>
    <dbReference type="NCBI Taxonomy" id="1408163"/>
    <lineage>
        <taxon>Eukaryota</taxon>
        <taxon>Fungi</taxon>
        <taxon>Dikarya</taxon>
        <taxon>Ascomycota</taxon>
        <taxon>Pezizomycotina</taxon>
        <taxon>Eurotiomycetes</taxon>
        <taxon>Eurotiomycetidae</taxon>
        <taxon>Eurotiales</taxon>
        <taxon>Trichocomaceae</taxon>
        <taxon>Rasamsonia</taxon>
    </lineage>
</organism>
<accession>A0A0F4Z5Q4</accession>
<dbReference type="PANTHER" id="PTHR14233:SF4">
    <property type="entry name" value="SOLUTE CARRIER FAMILY 35 MEMBER F2"/>
    <property type="match status" value="1"/>
</dbReference>